<keyword evidence="1" id="KW-1133">Transmembrane helix</keyword>
<gene>
    <name evidence="2" type="ORF">Poli38472_007870</name>
</gene>
<comment type="caution">
    <text evidence="2">The sequence shown here is derived from an EMBL/GenBank/DDBJ whole genome shotgun (WGS) entry which is preliminary data.</text>
</comment>
<feature type="transmembrane region" description="Helical" evidence="1">
    <location>
        <begin position="404"/>
        <end position="428"/>
    </location>
</feature>
<evidence type="ECO:0000313" key="2">
    <source>
        <dbReference type="EMBL" id="TMW68198.1"/>
    </source>
</evidence>
<feature type="transmembrane region" description="Helical" evidence="1">
    <location>
        <begin position="126"/>
        <end position="149"/>
    </location>
</feature>
<accession>A0A8K1CTW3</accession>
<name>A0A8K1CTW3_PYTOL</name>
<sequence length="473" mass="52393">MGGSASKTHVSKPLTSFSPSTVQVVPLSHGKLSDIAPAYPAAKFLALQAYCRVVTPWRMLWTCITLPLPALLLAILPAVLPLKHPREGVTYGYILHSVCITSSSIVGVALHYTAPTGLAQAGFLRRMLAVAVLTVALMVTQFELALRYWTSPIPFGLIVFSGVGVFDMGIALFLVLGRSLWKVPIFKRSLKIYAPSMMIQIIQIIIYPAISVLYDKANNTERILLTIFFPVVKYALKRVLKRAGRHLGEYQTEVAVSGVEICGSLYQSMIMQAVPSKAAMAIIMGLDVVQGVLAIKFFADRHVNPPVRRQDIFDEAERLLTLTSVVSDSSTLSRRQSNKQLREHNRIVTNALQLANAAESILLIEYYEVIIPVVNALFLLVAAQSPSAQYNSRIAPFYRNRDQLTSAMLSITLYSALQGLSCVAMHLVMKHRYGISAIAHLSFVLERYHQSILGKMLAWLPIILHFTLMHYGE</sequence>
<protein>
    <submittedName>
        <fullName evidence="2">Uncharacterized protein</fullName>
    </submittedName>
</protein>
<feature type="transmembrane region" description="Helical" evidence="1">
    <location>
        <begin position="197"/>
        <end position="214"/>
    </location>
</feature>
<keyword evidence="1" id="KW-0812">Transmembrane</keyword>
<feature type="transmembrane region" description="Helical" evidence="1">
    <location>
        <begin position="155"/>
        <end position="176"/>
    </location>
</feature>
<feature type="transmembrane region" description="Helical" evidence="1">
    <location>
        <begin position="91"/>
        <end position="114"/>
    </location>
</feature>
<dbReference type="AlphaFoldDB" id="A0A8K1CTW3"/>
<dbReference type="EMBL" id="SPLM01000003">
    <property type="protein sequence ID" value="TMW68198.1"/>
    <property type="molecule type" value="Genomic_DNA"/>
</dbReference>
<evidence type="ECO:0000256" key="1">
    <source>
        <dbReference type="SAM" id="Phobius"/>
    </source>
</evidence>
<proteinExistence type="predicted"/>
<dbReference type="Proteomes" id="UP000794436">
    <property type="component" value="Unassembled WGS sequence"/>
</dbReference>
<reference evidence="2" key="1">
    <citation type="submission" date="2019-03" db="EMBL/GenBank/DDBJ databases">
        <title>Long read genome sequence of the mycoparasitic Pythium oligandrum ATCC 38472 isolated from sugarbeet rhizosphere.</title>
        <authorList>
            <person name="Gaulin E."/>
        </authorList>
    </citation>
    <scope>NUCLEOTIDE SEQUENCE</scope>
    <source>
        <strain evidence="2">ATCC 38472_TT</strain>
    </source>
</reference>
<keyword evidence="1" id="KW-0472">Membrane</keyword>
<keyword evidence="3" id="KW-1185">Reference proteome</keyword>
<organism evidence="2 3">
    <name type="scientific">Pythium oligandrum</name>
    <name type="common">Mycoparasitic fungus</name>
    <dbReference type="NCBI Taxonomy" id="41045"/>
    <lineage>
        <taxon>Eukaryota</taxon>
        <taxon>Sar</taxon>
        <taxon>Stramenopiles</taxon>
        <taxon>Oomycota</taxon>
        <taxon>Peronosporomycetes</taxon>
        <taxon>Pythiales</taxon>
        <taxon>Pythiaceae</taxon>
        <taxon>Pythium</taxon>
    </lineage>
</organism>
<feature type="transmembrane region" description="Helical" evidence="1">
    <location>
        <begin position="59"/>
        <end position="79"/>
    </location>
</feature>
<evidence type="ECO:0000313" key="3">
    <source>
        <dbReference type="Proteomes" id="UP000794436"/>
    </source>
</evidence>
<feature type="transmembrane region" description="Helical" evidence="1">
    <location>
        <begin position="366"/>
        <end position="383"/>
    </location>
</feature>